<gene>
    <name evidence="4" type="ORF">RE431_03635</name>
</gene>
<dbReference type="EC" id="6.3.5.4" evidence="2"/>
<protein>
    <recommendedName>
        <fullName evidence="2">asparagine synthase (glutamine-hydrolyzing)</fullName>
        <ecNumber evidence="2">6.3.5.4</ecNumber>
    </recommendedName>
</protein>
<name>A0ABU1EMZ5_9FLAO</name>
<dbReference type="Proteomes" id="UP001257234">
    <property type="component" value="Unassembled WGS sequence"/>
</dbReference>
<evidence type="ECO:0000256" key="1">
    <source>
        <dbReference type="ARBA" id="ARBA00005187"/>
    </source>
</evidence>
<reference evidence="5" key="1">
    <citation type="submission" date="2023-07" db="EMBL/GenBank/DDBJ databases">
        <title>Christiangramia sp. SM2212., a novel bacterium of the family Flavobacteriaceae isolated from the sea sediment.</title>
        <authorList>
            <person name="Wang J."/>
            <person name="Zhang X."/>
        </authorList>
    </citation>
    <scope>NUCLEOTIDE SEQUENCE [LARGE SCALE GENOMIC DNA]</scope>
    <source>
        <strain evidence="5">SM2212</strain>
    </source>
</reference>
<dbReference type="InterPro" id="IPR014729">
    <property type="entry name" value="Rossmann-like_a/b/a_fold"/>
</dbReference>
<dbReference type="InterPro" id="IPR051786">
    <property type="entry name" value="ASN_synthetase/amidase"/>
</dbReference>
<dbReference type="Gene3D" id="3.40.50.620">
    <property type="entry name" value="HUPs"/>
    <property type="match status" value="1"/>
</dbReference>
<dbReference type="RefSeq" id="WP_309560590.1">
    <property type="nucleotide sequence ID" value="NZ_JAVJIU010000001.1"/>
</dbReference>
<evidence type="ECO:0000313" key="5">
    <source>
        <dbReference type="Proteomes" id="UP001257234"/>
    </source>
</evidence>
<evidence type="ECO:0000313" key="4">
    <source>
        <dbReference type="EMBL" id="MDR5589716.1"/>
    </source>
</evidence>
<dbReference type="SUPFAM" id="SSF56235">
    <property type="entry name" value="N-terminal nucleophile aminohydrolases (Ntn hydrolases)"/>
    <property type="match status" value="1"/>
</dbReference>
<dbReference type="PANTHER" id="PTHR43284:SF1">
    <property type="entry name" value="ASPARAGINE SYNTHETASE"/>
    <property type="match status" value="1"/>
</dbReference>
<comment type="catalytic activity">
    <reaction evidence="3">
        <text>L-aspartate + L-glutamine + ATP + H2O = L-asparagine + L-glutamate + AMP + diphosphate + H(+)</text>
        <dbReference type="Rhea" id="RHEA:12228"/>
        <dbReference type="ChEBI" id="CHEBI:15377"/>
        <dbReference type="ChEBI" id="CHEBI:15378"/>
        <dbReference type="ChEBI" id="CHEBI:29985"/>
        <dbReference type="ChEBI" id="CHEBI:29991"/>
        <dbReference type="ChEBI" id="CHEBI:30616"/>
        <dbReference type="ChEBI" id="CHEBI:33019"/>
        <dbReference type="ChEBI" id="CHEBI:58048"/>
        <dbReference type="ChEBI" id="CHEBI:58359"/>
        <dbReference type="ChEBI" id="CHEBI:456215"/>
        <dbReference type="EC" id="6.3.5.4"/>
    </reaction>
</comment>
<comment type="pathway">
    <text evidence="1">Amino-acid biosynthesis; L-asparagine biosynthesis; L-asparagine from L-aspartate (L-Gln route): step 1/1.</text>
</comment>
<comment type="caution">
    <text evidence="4">The sequence shown here is derived from an EMBL/GenBank/DDBJ whole genome shotgun (WGS) entry which is preliminary data.</text>
</comment>
<dbReference type="PANTHER" id="PTHR43284">
    <property type="entry name" value="ASPARAGINE SYNTHETASE (GLUTAMINE-HYDROLYZING)"/>
    <property type="match status" value="1"/>
</dbReference>
<accession>A0ABU1EMZ5</accession>
<dbReference type="InterPro" id="IPR029055">
    <property type="entry name" value="Ntn_hydrolases_N"/>
</dbReference>
<evidence type="ECO:0000256" key="3">
    <source>
        <dbReference type="ARBA" id="ARBA00048741"/>
    </source>
</evidence>
<evidence type="ECO:0000256" key="2">
    <source>
        <dbReference type="ARBA" id="ARBA00012737"/>
    </source>
</evidence>
<proteinExistence type="predicted"/>
<dbReference type="EMBL" id="JAVJIU010000001">
    <property type="protein sequence ID" value="MDR5589716.1"/>
    <property type="molecule type" value="Genomic_DNA"/>
</dbReference>
<organism evidence="4 5">
    <name type="scientific">Christiangramia sediminicola</name>
    <dbReference type="NCBI Taxonomy" id="3073267"/>
    <lineage>
        <taxon>Bacteria</taxon>
        <taxon>Pseudomonadati</taxon>
        <taxon>Bacteroidota</taxon>
        <taxon>Flavobacteriia</taxon>
        <taxon>Flavobacteriales</taxon>
        <taxon>Flavobacteriaceae</taxon>
        <taxon>Christiangramia</taxon>
    </lineage>
</organism>
<dbReference type="Gene3D" id="3.60.20.10">
    <property type="entry name" value="Glutamine Phosphoribosylpyrophosphate, subunit 1, domain 1"/>
    <property type="match status" value="1"/>
</dbReference>
<dbReference type="SUPFAM" id="SSF52402">
    <property type="entry name" value="Adenine nucleotide alpha hydrolases-like"/>
    <property type="match status" value="1"/>
</dbReference>
<sequence length="622" mass="71976">MNFLISSAPDLNLDPLEKESGEVINNMHLGGWSFYSSQIQGIKGRSIFSIVEGYLRDLSLQDDDMESNLNSSVQIIEKSWPVPSNVSGSFSLVTINLDTNKVITCTDPVGIYPLYYLERKGRFFISNSIIWLGAITSVDTDETGIFQRSFGPEFCNLGRRTILEGCNRLLPGEWIKFNSSGKVLERKFDDTLYQDIPQKESSPELISRYWNTLTQELEYCLKDKNKVNLALSGGMDSRILLGAISADKELNCLSYGANENYEIKIAEKLARIKGAEFNNYHQPDLNFPSVETLKEYTLKTEGVHLCSWLEILENVSGNNEVLLIGDISTAATGRTIKKFNSKAYQKKNFINHTLLNKEYEFEINTPDSFKEWKDKITWKFIRYYNQKNIDNLELKINVDELREKLSKDLSLLFKRIESHKLPYIELVDELFTWYTHTRFPMGKQVLLNRSKFSSYCPSLSVQVMRFTSNIPPQERLNLGFVNNLFKNIEDLKKLSRVPTSQVPLIPLNAPHLLRIPVWGFRKIMDDYFIKKLVKEKNANARYRLFNSNNWVEAYQRDDLNKVLNDYFEFSYLGKNYVNAIKTQAQKRKSLEFWPFANMNIMNAAALNTDLFFINKMRSANEL</sequence>
<keyword evidence="5" id="KW-1185">Reference proteome</keyword>